<keyword evidence="8" id="KW-1185">Reference proteome</keyword>
<dbReference type="GO" id="GO:0016818">
    <property type="term" value="F:hydrolase activity, acting on acid anhydrides, in phosphorus-containing anhydrides"/>
    <property type="evidence" value="ECO:0007669"/>
    <property type="project" value="InterPro"/>
</dbReference>
<keyword evidence="7" id="KW-0347">Helicase</keyword>
<dbReference type="InterPro" id="IPR006555">
    <property type="entry name" value="ATP-dep_Helicase_C"/>
</dbReference>
<evidence type="ECO:0000259" key="6">
    <source>
        <dbReference type="PROSITE" id="PS51193"/>
    </source>
</evidence>
<dbReference type="PANTHER" id="PTHR11472:SF57">
    <property type="entry name" value="ATP-DEPENDENT HELICASE YPVA-RELATED"/>
    <property type="match status" value="1"/>
</dbReference>
<dbReference type="GO" id="GO:0006139">
    <property type="term" value="P:nucleobase-containing compound metabolic process"/>
    <property type="evidence" value="ECO:0007669"/>
    <property type="project" value="InterPro"/>
</dbReference>
<dbReference type="AlphaFoldDB" id="A0A6H2H3U1"/>
<dbReference type="InterPro" id="IPR027417">
    <property type="entry name" value="P-loop_NTPase"/>
</dbReference>
<comment type="similarity">
    <text evidence="4">Belongs to the helicase family. DinG subfamily.</text>
</comment>
<dbReference type="SMART" id="SM00491">
    <property type="entry name" value="HELICc2"/>
    <property type="match status" value="1"/>
</dbReference>
<accession>A0A6H2H3U1</accession>
<evidence type="ECO:0000256" key="2">
    <source>
        <dbReference type="ARBA" id="ARBA00022801"/>
    </source>
</evidence>
<dbReference type="EMBL" id="CP051428">
    <property type="protein sequence ID" value="QJC54332.1"/>
    <property type="molecule type" value="Genomic_DNA"/>
</dbReference>
<dbReference type="Gene3D" id="3.40.50.300">
    <property type="entry name" value="P-loop containing nucleotide triphosphate hydrolases"/>
    <property type="match status" value="2"/>
</dbReference>
<dbReference type="InterPro" id="IPR014013">
    <property type="entry name" value="Helic_SF1/SF2_ATP-bd_DinG/Rad3"/>
</dbReference>
<name>A0A6H2H3U1_9BACL</name>
<dbReference type="Proteomes" id="UP000502136">
    <property type="component" value="Chromosome"/>
</dbReference>
<organism evidence="7 8">
    <name type="scientific">Paenibacillus albicereus</name>
    <dbReference type="NCBI Taxonomy" id="2726185"/>
    <lineage>
        <taxon>Bacteria</taxon>
        <taxon>Bacillati</taxon>
        <taxon>Bacillota</taxon>
        <taxon>Bacilli</taxon>
        <taxon>Bacillales</taxon>
        <taxon>Paenibacillaceae</taxon>
        <taxon>Paenibacillus</taxon>
    </lineage>
</organism>
<evidence type="ECO:0000313" key="7">
    <source>
        <dbReference type="EMBL" id="QJC54332.1"/>
    </source>
</evidence>
<dbReference type="GO" id="GO:0005524">
    <property type="term" value="F:ATP binding"/>
    <property type="evidence" value="ECO:0007669"/>
    <property type="project" value="UniProtKB-KW"/>
</dbReference>
<dbReference type="PROSITE" id="PS51193">
    <property type="entry name" value="HELICASE_ATP_BIND_2"/>
    <property type="match status" value="1"/>
</dbReference>
<dbReference type="Pfam" id="PF13307">
    <property type="entry name" value="Helicase_C_2"/>
    <property type="match status" value="1"/>
</dbReference>
<dbReference type="SUPFAM" id="SSF52540">
    <property type="entry name" value="P-loop containing nucleoside triphosphate hydrolases"/>
    <property type="match status" value="1"/>
</dbReference>
<evidence type="ECO:0000313" key="8">
    <source>
        <dbReference type="Proteomes" id="UP000502136"/>
    </source>
</evidence>
<reference evidence="7 8" key="1">
    <citation type="submission" date="2020-04" db="EMBL/GenBank/DDBJ databases">
        <title>Novel Paenibacillus strain UniB2 isolated from commercial digestive syrup.</title>
        <authorList>
            <person name="Thorat V."/>
            <person name="Kirdat K."/>
            <person name="Tiwarekar B."/>
            <person name="Yadav A."/>
        </authorList>
    </citation>
    <scope>NUCLEOTIDE SEQUENCE [LARGE SCALE GENOMIC DNA]</scope>
    <source>
        <strain evidence="7 8">UniB2</strain>
    </source>
</reference>
<sequence length="678" mass="76807">MKLRHGQRTAARRRLEPVRSPDLQPARGGYTRLTQTRYPFVYDPSLPFIGQASDWIADVFYDILPEAGFEVRDEQIFMAFQLERAYQERKTLFAEAGVGTGKTLVYLLYAAAYARYTQKPAVIACADESLIEQLTKPEGDLAKIARHLGLAVDARVAKTQGQYLCLNKLDAARGGEDGERFDELHRSLPEFVHRPATMQAFHPYGSRKDYPELGDADWSRIGWDVFQDCLICPQRHRCGMTLSRDHYRKAPDVLICSHDFYMEHVWTAEARKREGQLPLLPEHSSVVFDEGHLLEAAAQNALTYKLQHAMFESIVSRLLQNDIRESLAYGIEDAIARSESLFRLLRREARPVAGSDRLEFRVTPELAREVRAFRSQLEEIEEQLVFESGLFTLDAYHRTIVEEHLDMIGTALALFDRPDGLIAWLAEEADGLSLVLMPRLVKEVLAERVFARPMPVIFSSATLSAGGSFQYVADSLGIRDYLQFSTPSPYDYAEQMQVRTVRTAGLADKRAAVLEALRRSGGRALLLFPDRRQLAEFRAWAADGELDGYRMLYEGDAEISHLIGRFQNDEESVLAAATLWEGLDIPGPSLSLVVVWELPWPPADPVYNARRSEAQDAFAEVEKPFMQLRLRQGFGRLIRTREDRGEIVVMSDRLDEPAVRQAVLELVPEGTLRGEEGI</sequence>
<feature type="domain" description="Helicase ATP-binding" evidence="6">
    <location>
        <begin position="61"/>
        <end position="335"/>
    </location>
</feature>
<evidence type="ECO:0000256" key="1">
    <source>
        <dbReference type="ARBA" id="ARBA00022741"/>
    </source>
</evidence>
<gene>
    <name evidence="7" type="ORF">HGI30_11520</name>
</gene>
<dbReference type="PANTHER" id="PTHR11472">
    <property type="entry name" value="DNA REPAIR DEAD HELICASE RAD3/XP-D SUBFAMILY MEMBER"/>
    <property type="match status" value="1"/>
</dbReference>
<evidence type="ECO:0000256" key="3">
    <source>
        <dbReference type="ARBA" id="ARBA00022840"/>
    </source>
</evidence>
<feature type="region of interest" description="Disordered" evidence="5">
    <location>
        <begin position="1"/>
        <end position="28"/>
    </location>
</feature>
<keyword evidence="2" id="KW-0378">Hydrolase</keyword>
<dbReference type="KEGG" id="palr:HGI30_11520"/>
<feature type="compositionally biased region" description="Basic residues" evidence="5">
    <location>
        <begin position="1"/>
        <end position="12"/>
    </location>
</feature>
<protein>
    <submittedName>
        <fullName evidence="7">ATP-dependent DNA helicase</fullName>
    </submittedName>
</protein>
<dbReference type="InterPro" id="IPR045028">
    <property type="entry name" value="DinG/Rad3-like"/>
</dbReference>
<keyword evidence="1" id="KW-0547">Nucleotide-binding</keyword>
<proteinExistence type="inferred from homology"/>
<dbReference type="GO" id="GO:0003678">
    <property type="term" value="F:DNA helicase activity"/>
    <property type="evidence" value="ECO:0007669"/>
    <property type="project" value="TreeGrafter"/>
</dbReference>
<evidence type="ECO:0000256" key="4">
    <source>
        <dbReference type="ARBA" id="ARBA00038058"/>
    </source>
</evidence>
<dbReference type="GO" id="GO:0003676">
    <property type="term" value="F:nucleic acid binding"/>
    <property type="evidence" value="ECO:0007669"/>
    <property type="project" value="InterPro"/>
</dbReference>
<keyword evidence="3" id="KW-0067">ATP-binding</keyword>
<evidence type="ECO:0000256" key="5">
    <source>
        <dbReference type="SAM" id="MobiDB-lite"/>
    </source>
</evidence>